<reference evidence="1 2" key="1">
    <citation type="submission" date="2020-04" db="EMBL/GenBank/DDBJ databases">
        <authorList>
            <person name="De Canck E."/>
        </authorList>
    </citation>
    <scope>NUCLEOTIDE SEQUENCE [LARGE SCALE GENOMIC DNA]</scope>
    <source>
        <strain evidence="1 2">LMG 29542</strain>
    </source>
</reference>
<dbReference type="RefSeq" id="WP_175226558.1">
    <property type="nucleotide sequence ID" value="NZ_CADIKH010000009.1"/>
</dbReference>
<organism evidence="1 2">
    <name type="scientific">Paraburkholderia humisilvae</name>
    <dbReference type="NCBI Taxonomy" id="627669"/>
    <lineage>
        <taxon>Bacteria</taxon>
        <taxon>Pseudomonadati</taxon>
        <taxon>Pseudomonadota</taxon>
        <taxon>Betaproteobacteria</taxon>
        <taxon>Burkholderiales</taxon>
        <taxon>Burkholderiaceae</taxon>
        <taxon>Paraburkholderia</taxon>
    </lineage>
</organism>
<dbReference type="AlphaFoldDB" id="A0A6J5DJR9"/>
<name>A0A6J5DJR9_9BURK</name>
<evidence type="ECO:0000313" key="1">
    <source>
        <dbReference type="EMBL" id="CAB3754193.1"/>
    </source>
</evidence>
<evidence type="ECO:0000313" key="2">
    <source>
        <dbReference type="Proteomes" id="UP000494363"/>
    </source>
</evidence>
<dbReference type="EMBL" id="CADIKH010000009">
    <property type="protein sequence ID" value="CAB3754193.1"/>
    <property type="molecule type" value="Genomic_DNA"/>
</dbReference>
<accession>A0A6J5DJR9</accession>
<protein>
    <submittedName>
        <fullName evidence="1">Uncharacterized protein</fullName>
    </submittedName>
</protein>
<dbReference type="Proteomes" id="UP000494363">
    <property type="component" value="Unassembled WGS sequence"/>
</dbReference>
<keyword evidence="2" id="KW-1185">Reference proteome</keyword>
<sequence>MNIHVLTASGFAPVEYHGQQGTFYTKKLCVAAMPYMRTHAIDQDTIFETTEMVVEVTPDGRVQMTAIDTDYVEEPVGIDTEDGAGLLRDAGVDVELFLGKGT</sequence>
<proteinExistence type="predicted"/>
<gene>
    <name evidence="1" type="ORF">LMG29542_02275</name>
</gene>